<evidence type="ECO:0000313" key="2">
    <source>
        <dbReference type="EMBL" id="RDB21357.1"/>
    </source>
</evidence>
<protein>
    <recommendedName>
        <fullName evidence="4">Apple domain-containing protein</fullName>
    </recommendedName>
</protein>
<feature type="signal peptide" evidence="1">
    <location>
        <begin position="1"/>
        <end position="20"/>
    </location>
</feature>
<name>A0A369JLB1_HYPMA</name>
<dbReference type="AlphaFoldDB" id="A0A369JLB1"/>
<dbReference type="Proteomes" id="UP000076154">
    <property type="component" value="Unassembled WGS sequence"/>
</dbReference>
<accession>A0A369JLB1</accession>
<organism evidence="2 3">
    <name type="scientific">Hypsizygus marmoreus</name>
    <name type="common">White beech mushroom</name>
    <name type="synonym">Agaricus marmoreus</name>
    <dbReference type="NCBI Taxonomy" id="39966"/>
    <lineage>
        <taxon>Eukaryota</taxon>
        <taxon>Fungi</taxon>
        <taxon>Dikarya</taxon>
        <taxon>Basidiomycota</taxon>
        <taxon>Agaricomycotina</taxon>
        <taxon>Agaricomycetes</taxon>
        <taxon>Agaricomycetidae</taxon>
        <taxon>Agaricales</taxon>
        <taxon>Tricholomatineae</taxon>
        <taxon>Lyophyllaceae</taxon>
        <taxon>Hypsizygus</taxon>
    </lineage>
</organism>
<evidence type="ECO:0000313" key="3">
    <source>
        <dbReference type="Proteomes" id="UP000076154"/>
    </source>
</evidence>
<keyword evidence="3" id="KW-1185">Reference proteome</keyword>
<dbReference type="OrthoDB" id="271448at2759"/>
<sequence>MRFFTFGITSFAVAVAVAIATPVTVEVDLTSVLDVDLAETNAFGAPLAPWMSGSRPGWYYGNHPERYPYLWCLKGWLCKLLWWFPHVIQCPKPPHFPPKPPTSDGYTQTFRNLTGATQASDYLTYGLVDTIKDCKTMCNSVSGCKFVNTYNDVNGKDGSTKLTCSLYTKCHTSSDATNTGGQTQPDGSVNFIRNSDGWCKK</sequence>
<gene>
    <name evidence="2" type="ORF">Hypma_011385</name>
</gene>
<comment type="caution">
    <text evidence="2">The sequence shown here is derived from an EMBL/GenBank/DDBJ whole genome shotgun (WGS) entry which is preliminary data.</text>
</comment>
<feature type="chain" id="PRO_5016926365" description="Apple domain-containing protein" evidence="1">
    <location>
        <begin position="21"/>
        <end position="201"/>
    </location>
</feature>
<dbReference type="EMBL" id="LUEZ02000055">
    <property type="protein sequence ID" value="RDB21357.1"/>
    <property type="molecule type" value="Genomic_DNA"/>
</dbReference>
<evidence type="ECO:0008006" key="4">
    <source>
        <dbReference type="Google" id="ProtNLM"/>
    </source>
</evidence>
<evidence type="ECO:0000256" key="1">
    <source>
        <dbReference type="SAM" id="SignalP"/>
    </source>
</evidence>
<proteinExistence type="predicted"/>
<dbReference type="InParanoid" id="A0A369JLB1"/>
<keyword evidence="1" id="KW-0732">Signal</keyword>
<reference evidence="2" key="1">
    <citation type="submission" date="2018-04" db="EMBL/GenBank/DDBJ databases">
        <title>Whole genome sequencing of Hypsizygus marmoreus.</title>
        <authorList>
            <person name="Choi I.-G."/>
            <person name="Min B."/>
            <person name="Kim J.-G."/>
            <person name="Kim S."/>
            <person name="Oh Y.-L."/>
            <person name="Kong W.-S."/>
            <person name="Park H."/>
            <person name="Jeong J."/>
            <person name="Song E.-S."/>
        </authorList>
    </citation>
    <scope>NUCLEOTIDE SEQUENCE [LARGE SCALE GENOMIC DNA]</scope>
    <source>
        <strain evidence="2">51987-8</strain>
    </source>
</reference>